<protein>
    <recommendedName>
        <fullName evidence="4">Type II secretion system protein</fullName>
    </recommendedName>
</protein>
<dbReference type="EMBL" id="LCLS01000026">
    <property type="protein sequence ID" value="KKU20854.1"/>
    <property type="molecule type" value="Genomic_DNA"/>
</dbReference>
<dbReference type="Pfam" id="PF07963">
    <property type="entry name" value="N_methyl"/>
    <property type="match status" value="1"/>
</dbReference>
<dbReference type="InterPro" id="IPR012902">
    <property type="entry name" value="N_methyl_site"/>
</dbReference>
<dbReference type="InterPro" id="IPR045584">
    <property type="entry name" value="Pilin-like"/>
</dbReference>
<dbReference type="NCBIfam" id="TIGR02532">
    <property type="entry name" value="IV_pilin_GFxxxE"/>
    <property type="match status" value="1"/>
</dbReference>
<evidence type="ECO:0000313" key="3">
    <source>
        <dbReference type="Proteomes" id="UP000034107"/>
    </source>
</evidence>
<evidence type="ECO:0008006" key="4">
    <source>
        <dbReference type="Google" id="ProtNLM"/>
    </source>
</evidence>
<name>A0A0G1NJT6_9BACT</name>
<keyword evidence="1" id="KW-0812">Transmembrane</keyword>
<evidence type="ECO:0000256" key="1">
    <source>
        <dbReference type="SAM" id="Phobius"/>
    </source>
</evidence>
<keyword evidence="1" id="KW-0472">Membrane</keyword>
<organism evidence="2 3">
    <name type="scientific">Candidatus Nomurabacteria bacterium GW2011_GWA1_46_11</name>
    <dbReference type="NCBI Taxonomy" id="1618732"/>
    <lineage>
        <taxon>Bacteria</taxon>
        <taxon>Candidatus Nomuraibacteriota</taxon>
    </lineage>
</organism>
<keyword evidence="1" id="KW-1133">Transmembrane helix</keyword>
<dbReference type="Proteomes" id="UP000034107">
    <property type="component" value="Unassembled WGS sequence"/>
</dbReference>
<evidence type="ECO:0000313" key="2">
    <source>
        <dbReference type="EMBL" id="KKU20854.1"/>
    </source>
</evidence>
<dbReference type="SUPFAM" id="SSF54523">
    <property type="entry name" value="Pili subunits"/>
    <property type="match status" value="1"/>
</dbReference>
<comment type="caution">
    <text evidence="2">The sequence shown here is derived from an EMBL/GenBank/DDBJ whole genome shotgun (WGS) entry which is preliminary data.</text>
</comment>
<dbReference type="AlphaFoldDB" id="A0A0G1NJT6"/>
<feature type="transmembrane region" description="Helical" evidence="1">
    <location>
        <begin position="12"/>
        <end position="31"/>
    </location>
</feature>
<sequence length="162" mass="17810">MKTKKGFTLIELLLYVVIVSMMLGALLPFMFEIMSGSVQSSTEQDVVSTARLISERIKVEIRKAKSIQSLTAGSLTLQNISGPDTTIDLLNGNVRLDRGTGAVSLNPPSTVVTDLTFANYSSADLKTKHVKFNLTVRSLLTTGRQEYQRQVALESSEEIRNN</sequence>
<proteinExistence type="predicted"/>
<reference evidence="2 3" key="1">
    <citation type="journal article" date="2015" name="Nature">
        <title>rRNA introns, odd ribosomes, and small enigmatic genomes across a large radiation of phyla.</title>
        <authorList>
            <person name="Brown C.T."/>
            <person name="Hug L.A."/>
            <person name="Thomas B.C."/>
            <person name="Sharon I."/>
            <person name="Castelle C.J."/>
            <person name="Singh A."/>
            <person name="Wilkins M.J."/>
            <person name="Williams K.H."/>
            <person name="Banfield J.F."/>
        </authorList>
    </citation>
    <scope>NUCLEOTIDE SEQUENCE [LARGE SCALE GENOMIC DNA]</scope>
</reference>
<gene>
    <name evidence="2" type="ORF">UX31_C0026G0008</name>
</gene>
<accession>A0A0G1NJT6</accession>